<feature type="compositionally biased region" description="Low complexity" evidence="1">
    <location>
        <begin position="484"/>
        <end position="515"/>
    </location>
</feature>
<evidence type="ECO:0000256" key="2">
    <source>
        <dbReference type="SAM" id="Phobius"/>
    </source>
</evidence>
<comment type="caution">
    <text evidence="3">The sequence shown here is derived from an EMBL/GenBank/DDBJ whole genome shotgun (WGS) entry which is preliminary data.</text>
</comment>
<keyword evidence="2" id="KW-1133">Transmembrane helix</keyword>
<feature type="region of interest" description="Disordered" evidence="1">
    <location>
        <begin position="1199"/>
        <end position="1222"/>
    </location>
</feature>
<feature type="region of interest" description="Disordered" evidence="1">
    <location>
        <begin position="655"/>
        <end position="729"/>
    </location>
</feature>
<feature type="transmembrane region" description="Helical" evidence="2">
    <location>
        <begin position="2582"/>
        <end position="2600"/>
    </location>
</feature>
<dbReference type="EMBL" id="CAMXCT010000118">
    <property type="protein sequence ID" value="CAI3974166.1"/>
    <property type="molecule type" value="Genomic_DNA"/>
</dbReference>
<evidence type="ECO:0000313" key="6">
    <source>
        <dbReference type="Proteomes" id="UP001152797"/>
    </source>
</evidence>
<feature type="compositionally biased region" description="Basic residues" evidence="1">
    <location>
        <begin position="365"/>
        <end position="384"/>
    </location>
</feature>
<evidence type="ECO:0000313" key="4">
    <source>
        <dbReference type="EMBL" id="CAL1127541.1"/>
    </source>
</evidence>
<feature type="compositionally biased region" description="Low complexity" evidence="1">
    <location>
        <begin position="429"/>
        <end position="442"/>
    </location>
</feature>
<feature type="region of interest" description="Disordered" evidence="1">
    <location>
        <begin position="228"/>
        <end position="247"/>
    </location>
</feature>
<organism evidence="3">
    <name type="scientific">Cladocopium goreaui</name>
    <dbReference type="NCBI Taxonomy" id="2562237"/>
    <lineage>
        <taxon>Eukaryota</taxon>
        <taxon>Sar</taxon>
        <taxon>Alveolata</taxon>
        <taxon>Dinophyceae</taxon>
        <taxon>Suessiales</taxon>
        <taxon>Symbiodiniaceae</taxon>
        <taxon>Cladocopium</taxon>
    </lineage>
</organism>
<feature type="transmembrane region" description="Helical" evidence="2">
    <location>
        <begin position="2643"/>
        <end position="2663"/>
    </location>
</feature>
<evidence type="ECO:0000313" key="3">
    <source>
        <dbReference type="EMBL" id="CAI3974166.1"/>
    </source>
</evidence>
<dbReference type="EMBL" id="CAMXCT020000118">
    <property type="protein sequence ID" value="CAL1127541.1"/>
    <property type="molecule type" value="Genomic_DNA"/>
</dbReference>
<name>A0A9P1FFJ1_9DINO</name>
<dbReference type="OrthoDB" id="444304at2759"/>
<keyword evidence="2" id="KW-0812">Transmembrane</keyword>
<protein>
    <submittedName>
        <fullName evidence="5">Outer membrane protein PmpB</fullName>
    </submittedName>
</protein>
<feature type="compositionally biased region" description="Basic and acidic residues" evidence="1">
    <location>
        <begin position="448"/>
        <end position="463"/>
    </location>
</feature>
<reference evidence="3" key="1">
    <citation type="submission" date="2022-10" db="EMBL/GenBank/DDBJ databases">
        <authorList>
            <person name="Chen Y."/>
            <person name="Dougan E. K."/>
            <person name="Chan C."/>
            <person name="Rhodes N."/>
            <person name="Thang M."/>
        </authorList>
    </citation>
    <scope>NUCLEOTIDE SEQUENCE</scope>
</reference>
<feature type="transmembrane region" description="Helical" evidence="2">
    <location>
        <begin position="2612"/>
        <end position="2631"/>
    </location>
</feature>
<feature type="compositionally biased region" description="Polar residues" evidence="1">
    <location>
        <begin position="231"/>
        <end position="240"/>
    </location>
</feature>
<proteinExistence type="predicted"/>
<feature type="compositionally biased region" description="Basic and acidic residues" evidence="1">
    <location>
        <begin position="711"/>
        <end position="729"/>
    </location>
</feature>
<feature type="compositionally biased region" description="Gly residues" evidence="1">
    <location>
        <begin position="583"/>
        <end position="596"/>
    </location>
</feature>
<evidence type="ECO:0000256" key="1">
    <source>
        <dbReference type="SAM" id="MobiDB-lite"/>
    </source>
</evidence>
<feature type="compositionally biased region" description="Basic and acidic residues" evidence="1">
    <location>
        <begin position="655"/>
        <end position="686"/>
    </location>
</feature>
<reference evidence="4" key="2">
    <citation type="submission" date="2024-04" db="EMBL/GenBank/DDBJ databases">
        <authorList>
            <person name="Chen Y."/>
            <person name="Shah S."/>
            <person name="Dougan E. K."/>
            <person name="Thang M."/>
            <person name="Chan C."/>
        </authorList>
    </citation>
    <scope>NUCLEOTIDE SEQUENCE [LARGE SCALE GENOMIC DNA]</scope>
</reference>
<accession>A0A9P1FFJ1</accession>
<feature type="transmembrane region" description="Helical" evidence="2">
    <location>
        <begin position="2451"/>
        <end position="2473"/>
    </location>
</feature>
<gene>
    <name evidence="3" type="ORF">C1SCF055_LOCUS2590</name>
</gene>
<feature type="transmembrane region" description="Helical" evidence="2">
    <location>
        <begin position="2501"/>
        <end position="2523"/>
    </location>
</feature>
<feature type="region of interest" description="Disordered" evidence="1">
    <location>
        <begin position="1054"/>
        <end position="1085"/>
    </location>
</feature>
<dbReference type="EMBL" id="CAMXCT030000118">
    <property type="protein sequence ID" value="CAL4761478.1"/>
    <property type="molecule type" value="Genomic_DNA"/>
</dbReference>
<sequence>MVAVEKQLEASQRFLGGVRALASYEDIEQKQLRGLLIALGKSKELSTTQAASLLEAIDARLWSEASVEELQRQVAAKTSQVEGEGERRRMQDFSHIVHFLPQELATMILEGKGTADAILRALCLHAGLLSLRVPSEYTIATFVTLANWKQFCDGMTDKEKYVLLQRQKHFVRKCLSAMDDVTNPLPALPMEFGQLPAHLRDAAFGGSLPVNMAENGVAMMQAARTMPMRGTNRSLSSAASTGRAKEDMTADWTTRAITAAVQGAVAASHSLLAHGGAAATASSATTGLPSATMEVRPPPLLALTNAPHAEMAAKELMPDVDTSTGRVAAAQVSSQDGDEGAQHLRDVESQLAALRAVAPKAKAKGKAKSLCKRPATKAPLRKRPAAAMAPKGCSDRKPSAAAKGKSPRLTSTGCPMSAKAKAKRTGPKAATATSSRQARRQAILAVVPKKDAMADEKDEDKESYSYVSEEEELLEPAAEPAPPRAASRPPRAETIAEGESAAAPRARSAPPGCAAKSAPAKHRTRSEDSREPSPLMPPPLRAERRKGSPRRGTAPTGPMRSLPPAGLDEPLPDADNRRRPPGESGGKGGKGKGPSGYGRRYQSCPHCWHDVAVTPRGSGLSQHMWWNEACIAWQLYSQGDMSWATAQWRAQEIKSRREHEWEPPGHDEVIPARSAAHRDKLEEAQKGEAQMLDEDETDLRKRDRRPPSSSDRSDGGGHKAKRRGGEGKDLVWVQMSRDVSFSLRPSALEEVIHAMTATKPTDPLEGFRSTWHGVRQALEDACIHAMPSDRRLLSRLSALLLYGEWHATPLDLPAHPKLPGYCLVPAKLVQQPSADHWIYLLRCRDCFGSRYASSRKLLCSLAWHFSTRENRYREFLWCRRAAWLLRKLLQRWRQEGNAKCVMCGHVYGSAQGRQHGRSFKCWNCLNVEQTIRRHLGTTADLAEFSQAETENFFREAKSAKGTEGKVTWQTIRATLLRRMTESKISKFESNVQVEELPMSVLVARGWEEEVVRRFPSAESEAHGCALFSVPVRTRTWGETFQVCEQVILEREKQATKKKGKKDDDLDIPVCAGPSGKAEADDKKAERKQAQEAKKISTENVKIATWAAKCLGLLTQAETSLTKVIAKGESVAEAEQEALKLCRESLGKAQEWMRAAKEAVRLQDQNKEKGEDAQEALVALPCDASDVKVLLKQSTEAQKSLRESFPKPKAKAKAEGTGGSQVIARLRDDGKGVTTCRAPAVKFPVAHKMLQAVKLPGPKGLTVHCNSLSMLVAEKVQRSPLYATLLQAAMKASQNQLTLIIFSDEANPGNVLHARHPRKTNLVYASFLELPVLFVDSMWLPLSAVRADDVTTHETSYAEIMRHVLESVWQDTVHGVTVCFGDSAHLCFIKRVLLLNDHEGLRSVTGAKGSAGVKCCCHCINVLSLGRECPEGYVDISESSISKFVQQTDDGLAAVQRRLAMCQSKKELAQVETLLGWNADSLSKSILSSDCLSSWIQMDSLYLDAMHQYQSGGMVGQEIGCWYTRFVDCGYSISLLQQWTSLGWSAAHGYQPPTLAVNEKLFRYEQDYRGDANACSTMLPLLWAFCIEVLLDVEPMATACASLAALYDVVRCLQRCKIDVANGAQLMPLQRRHMMSFQEAYGASHTRPKAHYALHLTAQMQRWQRHIDCHVGERKHRLFKRYVGPKISKLEGYAKSVLLHLTDMELSNPEPKERWTGQVLGVLREQPETAKRVGLPTSALFANGIEIECVEFARGGGLYVNKSMVQNNGTMEFSSCSSGSDGGGLFVARIMQNNGTMAFSNCSSGSDGGGIYVSDVTQNGGVMEFSNCQSQGDDTSGTVTVRVNVKQGESSKEVSKECSEGCVMRHEIFWLAGWSSCLLRPPLAVAGGGLFANVMMQNGTMEFQNCSSQVDGGGLYVSEMTQNGAIEFKKCSSKENGGGLYSSELQSNGLLRFSHCSAREGGGLHASTVTQNNGSLGFSNCNSQWNGGCFYSSSFTQKNGGVGFSNCSSQRSGGGLYVASEYDFQHGTAFFHHCTAKEDGGGLWVSRFQQQAPVSFYNCRAAIGGGLSAIRINGTQPMNFHECRATEAGGGLLLQGLEGSSVDRFRAENCSAARASAIQARNLTIKSLVLVDTFNQTVDAVSLKVSTTSFHVSGTKPDLSMEVVDLQIDSDVDCSKLRECRLVVTSSAPKLGGFQCSLGAGVAEHPAFGCLACPEGYTQIESVTNGPCRHCPEGASLCHAAKIQMMDGLMLHEGNISRPLHCPTKAACRGGELPITDSRPMCQKGYGGEGCASCVRDEGTLYLMPDSSVLACTPCAPDTASQLLQWCSFLGQRVVLFAVSAAIIFRAGHADRVKNSGVYLNQLMSFASVSGCVVTSVMQTETAQTVKNVAVEYLYGIAVFLSDAVSGQGSNSSHCLLSYLGLEATGLPGVHCLDLVVATSLVLLLSLKDFRVALVAGLNCFLPGILADIAKYAVCYRLEEEQTGGTDRLICNHLPHLPFGNLLGFIAVAASFLAVFAVSLFLWIQLSTSQEATKEDELPSHVAFLTRKYAEGRRYFEAERLIRKVLLATAAALYPSTTFPSLQMTSLTIVTGASMLVYGVFQPYRQQLWNWSELGLLATALLLIAMASAVIWNEERWDKTQIGQIGMIITLGGIVTAVCSAFMVKIAAEVWREQRPAGSSHPA</sequence>
<keyword evidence="2" id="KW-0472">Membrane</keyword>
<feature type="region of interest" description="Disordered" evidence="1">
    <location>
        <begin position="365"/>
        <end position="597"/>
    </location>
</feature>
<evidence type="ECO:0000313" key="5">
    <source>
        <dbReference type="EMBL" id="CAL4761478.1"/>
    </source>
</evidence>
<dbReference type="Proteomes" id="UP001152797">
    <property type="component" value="Unassembled WGS sequence"/>
</dbReference>
<keyword evidence="6" id="KW-1185">Reference proteome</keyword>